<evidence type="ECO:0000313" key="5">
    <source>
        <dbReference type="EMBL" id="BCB84183.1"/>
    </source>
</evidence>
<protein>
    <recommendedName>
        <fullName evidence="7">Glycosyl transferase family 1</fullName>
    </recommendedName>
</protein>
<dbReference type="Pfam" id="PF00534">
    <property type="entry name" value="Glycos_transf_1"/>
    <property type="match status" value="1"/>
</dbReference>
<dbReference type="Pfam" id="PF13439">
    <property type="entry name" value="Glyco_transf_4"/>
    <property type="match status" value="1"/>
</dbReference>
<organism evidence="5 6">
    <name type="scientific">Phytohabitans suffuscus</name>
    <dbReference type="NCBI Taxonomy" id="624315"/>
    <lineage>
        <taxon>Bacteria</taxon>
        <taxon>Bacillati</taxon>
        <taxon>Actinomycetota</taxon>
        <taxon>Actinomycetes</taxon>
        <taxon>Micromonosporales</taxon>
        <taxon>Micromonosporaceae</taxon>
    </lineage>
</organism>
<dbReference type="PANTHER" id="PTHR45947">
    <property type="entry name" value="SULFOQUINOVOSYL TRANSFERASE SQD2"/>
    <property type="match status" value="1"/>
</dbReference>
<dbReference type="KEGG" id="psuu:Psuf_014960"/>
<sequence length="337" mass="36020">MARDPVPTTRRVESVSVAGFGRPALLAYTLTGRPRPLATALAERGVALLHAHFGPEGVYGAAVAQAMGVPLVTTLHGFDVTVTKARLLASRKPSWVRYVSARGALFRHGARFICVSEHIRRRAVEWGYPDDRIVVLPIGVDVDLIAPAETPEVPRVLHVARLVAKKGTADLLKAFAVAARAVPGAELVVVGAGPLRESLEALAAELGVGGSVRFLGARPYPETLRWVRESRVLCLPSVTAPNGDQEGLGMVLLEAAATGRPVVGTESGGIPEAVVDGTTGYLVPEHDVTALADRLVTILRDPQLGERLGKAGRDMVVERFNLRRQTDKLEALYRSLL</sequence>
<dbReference type="RefSeq" id="WP_332108186.1">
    <property type="nucleotide sequence ID" value="NZ_AP022871.1"/>
</dbReference>
<evidence type="ECO:0000313" key="6">
    <source>
        <dbReference type="Proteomes" id="UP000503011"/>
    </source>
</evidence>
<gene>
    <name evidence="5" type="ORF">Psuf_014960</name>
</gene>
<feature type="domain" description="Glycosyltransferase subfamily 4-like N-terminal" evidence="4">
    <location>
        <begin position="21"/>
        <end position="143"/>
    </location>
</feature>
<keyword evidence="1" id="KW-0328">Glycosyltransferase</keyword>
<dbReference type="SUPFAM" id="SSF53756">
    <property type="entry name" value="UDP-Glycosyltransferase/glycogen phosphorylase"/>
    <property type="match status" value="1"/>
</dbReference>
<dbReference type="GO" id="GO:1901137">
    <property type="term" value="P:carbohydrate derivative biosynthetic process"/>
    <property type="evidence" value="ECO:0007669"/>
    <property type="project" value="UniProtKB-ARBA"/>
</dbReference>
<reference evidence="5 6" key="1">
    <citation type="submission" date="2020-03" db="EMBL/GenBank/DDBJ databases">
        <title>Whole genome shotgun sequence of Phytohabitans suffuscus NBRC 105367.</title>
        <authorList>
            <person name="Komaki H."/>
            <person name="Tamura T."/>
        </authorList>
    </citation>
    <scope>NUCLEOTIDE SEQUENCE [LARGE SCALE GENOMIC DNA]</scope>
    <source>
        <strain evidence="5 6">NBRC 105367</strain>
    </source>
</reference>
<reference evidence="5 6" key="2">
    <citation type="submission" date="2020-03" db="EMBL/GenBank/DDBJ databases">
        <authorList>
            <person name="Ichikawa N."/>
            <person name="Kimura A."/>
            <person name="Kitahashi Y."/>
            <person name="Uohara A."/>
        </authorList>
    </citation>
    <scope>NUCLEOTIDE SEQUENCE [LARGE SCALE GENOMIC DNA]</scope>
    <source>
        <strain evidence="5 6">NBRC 105367</strain>
    </source>
</reference>
<proteinExistence type="predicted"/>
<dbReference type="AlphaFoldDB" id="A0A6F8YDT0"/>
<dbReference type="InterPro" id="IPR028098">
    <property type="entry name" value="Glyco_trans_4-like_N"/>
</dbReference>
<dbReference type="InterPro" id="IPR001296">
    <property type="entry name" value="Glyco_trans_1"/>
</dbReference>
<keyword evidence="6" id="KW-1185">Reference proteome</keyword>
<evidence type="ECO:0008006" key="7">
    <source>
        <dbReference type="Google" id="ProtNLM"/>
    </source>
</evidence>
<dbReference type="Proteomes" id="UP000503011">
    <property type="component" value="Chromosome"/>
</dbReference>
<evidence type="ECO:0000259" key="3">
    <source>
        <dbReference type="Pfam" id="PF00534"/>
    </source>
</evidence>
<dbReference type="EMBL" id="AP022871">
    <property type="protein sequence ID" value="BCB84183.1"/>
    <property type="molecule type" value="Genomic_DNA"/>
</dbReference>
<dbReference type="InterPro" id="IPR050194">
    <property type="entry name" value="Glycosyltransferase_grp1"/>
</dbReference>
<evidence type="ECO:0000259" key="4">
    <source>
        <dbReference type="Pfam" id="PF13439"/>
    </source>
</evidence>
<evidence type="ECO:0000256" key="1">
    <source>
        <dbReference type="ARBA" id="ARBA00022676"/>
    </source>
</evidence>
<accession>A0A6F8YDT0</accession>
<feature type="domain" description="Glycosyl transferase family 1" evidence="3">
    <location>
        <begin position="152"/>
        <end position="314"/>
    </location>
</feature>
<dbReference type="GO" id="GO:0016757">
    <property type="term" value="F:glycosyltransferase activity"/>
    <property type="evidence" value="ECO:0007669"/>
    <property type="project" value="UniProtKB-KW"/>
</dbReference>
<dbReference type="PANTHER" id="PTHR45947:SF14">
    <property type="entry name" value="SLL1723 PROTEIN"/>
    <property type="match status" value="1"/>
</dbReference>
<dbReference type="Gene3D" id="3.40.50.2000">
    <property type="entry name" value="Glycogen Phosphorylase B"/>
    <property type="match status" value="2"/>
</dbReference>
<evidence type="ECO:0000256" key="2">
    <source>
        <dbReference type="ARBA" id="ARBA00022679"/>
    </source>
</evidence>
<keyword evidence="2" id="KW-0808">Transferase</keyword>
<name>A0A6F8YDT0_9ACTN</name>